<name>A0A0W0TAL0_9GAMM</name>
<dbReference type="InterPro" id="IPR006680">
    <property type="entry name" value="Amidohydro-rel"/>
</dbReference>
<dbReference type="InterPro" id="IPR032466">
    <property type="entry name" value="Metal_Hydrolase"/>
</dbReference>
<evidence type="ECO:0000313" key="4">
    <source>
        <dbReference type="Proteomes" id="UP000054736"/>
    </source>
</evidence>
<dbReference type="PANTHER" id="PTHR43569">
    <property type="entry name" value="AMIDOHYDROLASE"/>
    <property type="match status" value="1"/>
</dbReference>
<accession>A0A0W0TAL0</accession>
<gene>
    <name evidence="3" type="ORF">Ldro_0609</name>
</gene>
<sequence length="301" mass="35104">MTLKIVDTHFHFYDKKINHHPFLTNNDEKLALLWGEKYHQQLPESYLPIDYFKDMKDFQIEHLIMAELVSTNPIKEMKFAEDLALKMHYPSATIANINLRDKNISETLNQYLKNPLIRSVRDHLLWDPNNPQHCYTDKNDILKEPIVEESFSILQSYPFNFEFEIYAHDIPLAIHYAKKFPTISFALHCLGWPIDQTGAGFKSWKKNMQKLSECANVFVKITAIECIFGLKWSFKQIEPWIKETIAIFGASRCMFGSHLPITKLSQGVSVLYKAYQDSVVNLSVKEQQSLFADTAKVFYKL</sequence>
<dbReference type="PANTHER" id="PTHR43569:SF1">
    <property type="entry name" value="BLL3371 PROTEIN"/>
    <property type="match status" value="1"/>
</dbReference>
<dbReference type="GO" id="GO:0016787">
    <property type="term" value="F:hydrolase activity"/>
    <property type="evidence" value="ECO:0007669"/>
    <property type="project" value="UniProtKB-KW"/>
</dbReference>
<dbReference type="OrthoDB" id="9787654at2"/>
<feature type="domain" description="Amidohydrolase-related" evidence="2">
    <location>
        <begin position="6"/>
        <end position="301"/>
    </location>
</feature>
<dbReference type="AlphaFoldDB" id="A0A0W0TAL0"/>
<keyword evidence="4" id="KW-1185">Reference proteome</keyword>
<evidence type="ECO:0000313" key="3">
    <source>
        <dbReference type="EMBL" id="KTC92619.1"/>
    </source>
</evidence>
<evidence type="ECO:0000259" key="2">
    <source>
        <dbReference type="Pfam" id="PF04909"/>
    </source>
</evidence>
<keyword evidence="3" id="KW-0378">Hydrolase</keyword>
<dbReference type="PATRIC" id="fig|1212489.4.peg.634"/>
<dbReference type="SUPFAM" id="SSF51556">
    <property type="entry name" value="Metallo-dependent hydrolases"/>
    <property type="match status" value="1"/>
</dbReference>
<dbReference type="Pfam" id="PF04909">
    <property type="entry name" value="Amidohydro_2"/>
    <property type="match status" value="1"/>
</dbReference>
<dbReference type="RefSeq" id="WP_058494962.1">
    <property type="nucleotide sequence ID" value="NZ_CAAAIU010000011.1"/>
</dbReference>
<evidence type="ECO:0000256" key="1">
    <source>
        <dbReference type="ARBA" id="ARBA00038310"/>
    </source>
</evidence>
<dbReference type="STRING" id="1212489.Ldro_0609"/>
<comment type="caution">
    <text evidence="3">The sequence shown here is derived from an EMBL/GenBank/DDBJ whole genome shotgun (WGS) entry which is preliminary data.</text>
</comment>
<dbReference type="EMBL" id="LNXY01000004">
    <property type="protein sequence ID" value="KTC92619.1"/>
    <property type="molecule type" value="Genomic_DNA"/>
</dbReference>
<comment type="similarity">
    <text evidence="1">Belongs to the metallo-dependent hydrolases superfamily.</text>
</comment>
<dbReference type="InterPro" id="IPR052350">
    <property type="entry name" value="Metallo-dep_Lactonases"/>
</dbReference>
<protein>
    <submittedName>
        <fullName evidence="3">Amidohydrolase</fullName>
    </submittedName>
</protein>
<dbReference type="Proteomes" id="UP000054736">
    <property type="component" value="Unassembled WGS sequence"/>
</dbReference>
<proteinExistence type="inferred from homology"/>
<organism evidence="3 4">
    <name type="scientific">Legionella drozanskii LLAP-1</name>
    <dbReference type="NCBI Taxonomy" id="1212489"/>
    <lineage>
        <taxon>Bacteria</taxon>
        <taxon>Pseudomonadati</taxon>
        <taxon>Pseudomonadota</taxon>
        <taxon>Gammaproteobacteria</taxon>
        <taxon>Legionellales</taxon>
        <taxon>Legionellaceae</taxon>
        <taxon>Legionella</taxon>
    </lineage>
</organism>
<reference evidence="3 4" key="1">
    <citation type="submission" date="2015-11" db="EMBL/GenBank/DDBJ databases">
        <title>Genomic analysis of 38 Legionella species identifies large and diverse effector repertoires.</title>
        <authorList>
            <person name="Burstein D."/>
            <person name="Amaro F."/>
            <person name="Zusman T."/>
            <person name="Lifshitz Z."/>
            <person name="Cohen O."/>
            <person name="Gilbert J.A."/>
            <person name="Pupko T."/>
            <person name="Shuman H.A."/>
            <person name="Segal G."/>
        </authorList>
    </citation>
    <scope>NUCLEOTIDE SEQUENCE [LARGE SCALE GENOMIC DNA]</scope>
    <source>
        <strain evidence="3 4">ATCC 700990</strain>
    </source>
</reference>
<dbReference type="Gene3D" id="3.20.20.140">
    <property type="entry name" value="Metal-dependent hydrolases"/>
    <property type="match status" value="1"/>
</dbReference>